<feature type="transmembrane region" description="Helical" evidence="8">
    <location>
        <begin position="745"/>
        <end position="767"/>
    </location>
</feature>
<feature type="compositionally biased region" description="Basic and acidic residues" evidence="9">
    <location>
        <begin position="45"/>
        <end position="67"/>
    </location>
</feature>
<reference evidence="13" key="2">
    <citation type="submission" date="2025-08" db="UniProtKB">
        <authorList>
            <consortium name="RefSeq"/>
        </authorList>
    </citation>
    <scope>IDENTIFICATION</scope>
    <source>
        <tissue evidence="13">Blood</tissue>
    </source>
</reference>
<dbReference type="GO" id="GO:0005886">
    <property type="term" value="C:plasma membrane"/>
    <property type="evidence" value="ECO:0007669"/>
    <property type="project" value="UniProtKB-SubCell"/>
</dbReference>
<dbReference type="InterPro" id="IPR032394">
    <property type="entry name" value="Anoct_dimer"/>
</dbReference>
<keyword evidence="6 8" id="KW-0472">Membrane</keyword>
<evidence type="ECO:0000313" key="13">
    <source>
        <dbReference type="RefSeq" id="XP_053533759.1"/>
    </source>
</evidence>
<feature type="region of interest" description="Disordered" evidence="9">
    <location>
        <begin position="1157"/>
        <end position="1248"/>
    </location>
</feature>
<dbReference type="RefSeq" id="XP_053533759.1">
    <property type="nucleotide sequence ID" value="XM_053677784.1"/>
</dbReference>
<dbReference type="InterPro" id="IPR049452">
    <property type="entry name" value="Anoctamin_TM"/>
</dbReference>
<feature type="compositionally biased region" description="Polar residues" evidence="9">
    <location>
        <begin position="984"/>
        <end position="993"/>
    </location>
</feature>
<evidence type="ECO:0000256" key="4">
    <source>
        <dbReference type="ARBA" id="ARBA00022692"/>
    </source>
</evidence>
<gene>
    <name evidence="13" type="primary">LOC108264048</name>
</gene>
<comment type="caution">
    <text evidence="8">Lacks conserved residue(s) required for the propagation of feature annotation.</text>
</comment>
<dbReference type="PANTHER" id="PTHR12308:SF20">
    <property type="entry name" value="ANOCTAMIN-2"/>
    <property type="match status" value="1"/>
</dbReference>
<reference evidence="12" key="1">
    <citation type="journal article" date="2016" name="Nat. Commun.">
        <title>The channel catfish genome sequence provides insights into the evolution of scale formation in teleosts.</title>
        <authorList>
            <person name="Liu Z."/>
            <person name="Liu S."/>
            <person name="Yao J."/>
            <person name="Bao L."/>
            <person name="Zhang J."/>
            <person name="Li Y."/>
            <person name="Jiang C."/>
            <person name="Sun L."/>
            <person name="Wang R."/>
            <person name="Zhang Y."/>
            <person name="Zhou T."/>
            <person name="Zeng Q."/>
            <person name="Fu Q."/>
            <person name="Gao S."/>
            <person name="Li N."/>
            <person name="Koren S."/>
            <person name="Jiang Y."/>
            <person name="Zimin A."/>
            <person name="Xu P."/>
            <person name="Phillippy A.M."/>
            <person name="Geng X."/>
            <person name="Song L."/>
            <person name="Sun F."/>
            <person name="Li C."/>
            <person name="Wang X."/>
            <person name="Chen A."/>
            <person name="Jin Y."/>
            <person name="Yuan Z."/>
            <person name="Yang Y."/>
            <person name="Tan S."/>
            <person name="Peatman E."/>
            <person name="Lu J."/>
            <person name="Qin Z."/>
            <person name="Dunham R."/>
            <person name="Li Z."/>
            <person name="Sonstegard T."/>
            <person name="Feng J."/>
            <person name="Danzmann R.G."/>
            <person name="Schroeder S."/>
            <person name="Scheffler B."/>
            <person name="Duke M.V."/>
            <person name="Ballard L."/>
            <person name="Kucuktas H."/>
            <person name="Kaltenboeck L."/>
            <person name="Liu H."/>
            <person name="Armbruster J."/>
            <person name="Xie Y."/>
            <person name="Kirby M.L."/>
            <person name="Tian Y."/>
            <person name="Flanagan M.E."/>
            <person name="Mu W."/>
            <person name="Waldbieser G.C."/>
        </authorList>
    </citation>
    <scope>NUCLEOTIDE SEQUENCE [LARGE SCALE GENOMIC DNA]</scope>
    <source>
        <strain evidence="12">SDA103</strain>
    </source>
</reference>
<accession>A0A9F7TDV4</accession>
<evidence type="ECO:0000259" key="10">
    <source>
        <dbReference type="Pfam" id="PF04547"/>
    </source>
</evidence>
<feature type="transmembrane region" description="Helical" evidence="8">
    <location>
        <begin position="575"/>
        <end position="597"/>
    </location>
</feature>
<feature type="transmembrane region" description="Helical" evidence="8">
    <location>
        <begin position="618"/>
        <end position="635"/>
    </location>
</feature>
<organism evidence="12 13">
    <name type="scientific">Ictalurus punctatus</name>
    <name type="common">Channel catfish</name>
    <name type="synonym">Silurus punctatus</name>
    <dbReference type="NCBI Taxonomy" id="7998"/>
    <lineage>
        <taxon>Eukaryota</taxon>
        <taxon>Metazoa</taxon>
        <taxon>Chordata</taxon>
        <taxon>Craniata</taxon>
        <taxon>Vertebrata</taxon>
        <taxon>Euteleostomi</taxon>
        <taxon>Actinopterygii</taxon>
        <taxon>Neopterygii</taxon>
        <taxon>Teleostei</taxon>
        <taxon>Ostariophysi</taxon>
        <taxon>Siluriformes</taxon>
        <taxon>Ictaluridae</taxon>
        <taxon>Ictalurus</taxon>
    </lineage>
</organism>
<evidence type="ECO:0000313" key="12">
    <source>
        <dbReference type="Proteomes" id="UP000221080"/>
    </source>
</evidence>
<evidence type="ECO:0000256" key="7">
    <source>
        <dbReference type="ARBA" id="ARBA00023180"/>
    </source>
</evidence>
<evidence type="ECO:0000256" key="5">
    <source>
        <dbReference type="ARBA" id="ARBA00022989"/>
    </source>
</evidence>
<feature type="compositionally biased region" description="Polar residues" evidence="9">
    <location>
        <begin position="1162"/>
        <end position="1190"/>
    </location>
</feature>
<dbReference type="GO" id="GO:0046983">
    <property type="term" value="F:protein dimerization activity"/>
    <property type="evidence" value="ECO:0007669"/>
    <property type="project" value="InterPro"/>
</dbReference>
<evidence type="ECO:0000256" key="2">
    <source>
        <dbReference type="ARBA" id="ARBA00009671"/>
    </source>
</evidence>
<feature type="compositionally biased region" description="Polar residues" evidence="9">
    <location>
        <begin position="1025"/>
        <end position="1059"/>
    </location>
</feature>
<feature type="domain" description="Anoctamin transmembrane" evidence="10">
    <location>
        <begin position="333"/>
        <end position="937"/>
    </location>
</feature>
<keyword evidence="12" id="KW-1185">Reference proteome</keyword>
<protein>
    <recommendedName>
        <fullName evidence="8">Anoctamin</fullName>
    </recommendedName>
</protein>
<feature type="region of interest" description="Disordered" evidence="9">
    <location>
        <begin position="1115"/>
        <end position="1134"/>
    </location>
</feature>
<keyword evidence="3" id="KW-1003">Cell membrane</keyword>
<keyword evidence="5 8" id="KW-1133">Transmembrane helix</keyword>
<keyword evidence="7" id="KW-0325">Glycoprotein</keyword>
<feature type="region of interest" description="Disordered" evidence="9">
    <location>
        <begin position="1263"/>
        <end position="1283"/>
    </location>
</feature>
<evidence type="ECO:0000256" key="8">
    <source>
        <dbReference type="RuleBase" id="RU280814"/>
    </source>
</evidence>
<evidence type="ECO:0000256" key="1">
    <source>
        <dbReference type="ARBA" id="ARBA00004651"/>
    </source>
</evidence>
<feature type="region of interest" description="Disordered" evidence="9">
    <location>
        <begin position="951"/>
        <end position="1093"/>
    </location>
</feature>
<feature type="transmembrane region" description="Helical" evidence="8">
    <location>
        <begin position="344"/>
        <end position="370"/>
    </location>
</feature>
<dbReference type="PANTHER" id="PTHR12308">
    <property type="entry name" value="ANOCTAMIN"/>
    <property type="match status" value="1"/>
</dbReference>
<feature type="transmembrane region" description="Helical" evidence="8">
    <location>
        <begin position="530"/>
        <end position="555"/>
    </location>
</feature>
<evidence type="ECO:0000256" key="3">
    <source>
        <dbReference type="ARBA" id="ARBA00022475"/>
    </source>
</evidence>
<evidence type="ECO:0000259" key="11">
    <source>
        <dbReference type="Pfam" id="PF16178"/>
    </source>
</evidence>
<feature type="transmembrane region" description="Helical" evidence="8">
    <location>
        <begin position="421"/>
        <end position="440"/>
    </location>
</feature>
<dbReference type="Pfam" id="PF04547">
    <property type="entry name" value="Anoctamin"/>
    <property type="match status" value="1"/>
</dbReference>
<dbReference type="InterPro" id="IPR007632">
    <property type="entry name" value="Anoctamin"/>
</dbReference>
<feature type="transmembrane region" description="Helical" evidence="8">
    <location>
        <begin position="902"/>
        <end position="923"/>
    </location>
</feature>
<proteinExistence type="inferred from homology"/>
<evidence type="ECO:0000256" key="6">
    <source>
        <dbReference type="ARBA" id="ARBA00023136"/>
    </source>
</evidence>
<sequence>MSFLRSVSETWNGAPERMPVTTAVSESSFIHSGKLRSLARDISEISHEKATSRDDAGKPAGESDKPRPCPRGGVCFADGRRRVDYVLVYHCKRRLSIIINGNLSPESPAPLHTDTQAEPAEVELEVDVAPGPGEGEKALIREEFERGLQEQGLEIERDGEMKTVRFTRLHVPWSVLSREAELLKIKVPTKRIYELKEKTGLAGVLSSLWEKINQPFQPGVPDPQKNPHTRVLSLPFNREKLHLFDIKSRSTLFDTATRGRIVFEILRRTACTQSCHTMGIASLLAKGVYDAAFPLHDGDFISDVKELRNDRQLLHDEWANYGVFFKYQPVNLIRKYFGEKIGLYFAWLGVYTQLLIPASAMGIVVFLYGWMTVDTNVPSQEMCDKHLNFTMCPLCDGVCDYWQLSSMCSTARASYLFDNHATVAFAIFMCLWGAVFLEHWKRRQRCLQHSWDLTDVEDEEDELRPAYEDFLLQKRQKKSKNKKKDESDERSRDIGREMLLSAKGGQPLFASESLTWRDRLPGCCINISSILLMVGVTLSAVSGVILYRIIVFAVMSMNPDHEAKANVRVTVTTTAVIINLLVVLVLDEIYGAVAAWITELEIPKTEATFEEHLILKTFLLKSMNAFAPVFYVAFFKGRFAGRPGDYVYVFKDFRMEECAPSGCLIEVCIQLGMIMLGKQLIQNNVFEIAIPKLKKMYRKYKEEKEGGEEKKKKKDKDPNRPRYRWDLDYQLEPFEGLSPEYMEMIIQYGFVTLFVASFPLAPVFALLNNVIEIRLDAAKFVTEIRRPDAVRAKEIGIWYNILSGISKFAVITNAFVISFTSEFIPRMVYQYLYSETGTMHGFIDHTLAYFNTSNFKPGTAPNSTHFDRELRICRYKDYRDPPWSPDSYQLSKQYWSVLAARLAFVIFFQNLAMFLSMLVAWLIPDVPRSLKDCLKREKALLLDLLLSEEVEKQQRRSQSPSNINITINTSEEEPVEMEPDCSIMLQSQTTESELQAADNENLPADREEPESTTSEPINPDEDCHSLTTSDPHLNQSVPQSQVKPVGTSHYQTFDLNSPPNRDPRSRARSRCQTLPPRQKADQPGDSSSRTSHSTSFVHYNQNFPQEISQLLQNTPTAPLQPQSKNPSSKTSSQTELFGSQLSVLFCHPFKTELQSEALPCSPSEQEMTSSQQALAQSHSKPELSISQSTALPRPPSRPDLSVSQSVVLPRPPSKPELIGSIAKGLPRQDPATRTKSRCQTLPPRYRGPDTVEISLRTTHSTSFTNINKKSSPLPSDVTHNTHV</sequence>
<dbReference type="CTD" id="563500"/>
<feature type="domain" description="Anoctamin dimerisation" evidence="11">
    <location>
        <begin position="75"/>
        <end position="330"/>
    </location>
</feature>
<feature type="compositionally biased region" description="Polar residues" evidence="9">
    <location>
        <begin position="956"/>
        <end position="969"/>
    </location>
</feature>
<dbReference type="GeneID" id="108264048"/>
<dbReference type="Pfam" id="PF16178">
    <property type="entry name" value="Anoct_dimer"/>
    <property type="match status" value="1"/>
</dbReference>
<comment type="similarity">
    <text evidence="2 8">Belongs to the anoctamin family.</text>
</comment>
<dbReference type="Proteomes" id="UP000221080">
    <property type="component" value="Chromosome 4"/>
</dbReference>
<dbReference type="GO" id="GO:0005229">
    <property type="term" value="F:intracellularly calcium-gated chloride channel activity"/>
    <property type="evidence" value="ECO:0007669"/>
    <property type="project" value="TreeGrafter"/>
</dbReference>
<feature type="region of interest" description="Disordered" evidence="9">
    <location>
        <begin position="45"/>
        <end position="73"/>
    </location>
</feature>
<evidence type="ECO:0000256" key="9">
    <source>
        <dbReference type="SAM" id="MobiDB-lite"/>
    </source>
</evidence>
<dbReference type="OrthoDB" id="296386at2759"/>
<name>A0A9F7TDV4_ICTPU</name>
<feature type="compositionally biased region" description="Acidic residues" evidence="9">
    <location>
        <begin position="970"/>
        <end position="979"/>
    </location>
</feature>
<dbReference type="KEGG" id="ipu:108264048"/>
<keyword evidence="4 8" id="KW-0812">Transmembrane</keyword>
<comment type="subcellular location">
    <subcellularLocation>
        <location evidence="1">Cell membrane</location>
        <topology evidence="1">Multi-pass membrane protein</topology>
    </subcellularLocation>
    <subcellularLocation>
        <location evidence="8">Membrane</location>
        <topology evidence="8">Multi-pass membrane protein</topology>
    </subcellularLocation>
</comment>